<dbReference type="NCBIfam" id="TIGR01484">
    <property type="entry name" value="HAD-SF-IIB"/>
    <property type="match status" value="1"/>
</dbReference>
<gene>
    <name evidence="1" type="ORF">DOK78_001085</name>
</gene>
<proteinExistence type="predicted"/>
<dbReference type="EMBL" id="CP147251">
    <property type="protein sequence ID" value="WYJ76453.1"/>
    <property type="molecule type" value="Genomic_DNA"/>
</dbReference>
<dbReference type="Pfam" id="PF08282">
    <property type="entry name" value="Hydrolase_3"/>
    <property type="match status" value="1"/>
</dbReference>
<evidence type="ECO:0000313" key="2">
    <source>
        <dbReference type="Proteomes" id="UP000664701"/>
    </source>
</evidence>
<dbReference type="SUPFAM" id="SSF56784">
    <property type="entry name" value="HAD-like"/>
    <property type="match status" value="1"/>
</dbReference>
<keyword evidence="2" id="KW-1185">Reference proteome</keyword>
<name>A0ABZ2SKS9_9ENTE</name>
<dbReference type="NCBIfam" id="TIGR00099">
    <property type="entry name" value="Cof-subfamily"/>
    <property type="match status" value="1"/>
</dbReference>
<dbReference type="InterPro" id="IPR006379">
    <property type="entry name" value="HAD-SF_hydro_IIB"/>
</dbReference>
<accession>A0ABZ2SKS9</accession>
<protein>
    <recommendedName>
        <fullName evidence="3">Cof-type HAD-IIB family hydrolase</fullName>
    </recommendedName>
</protein>
<dbReference type="PANTHER" id="PTHR10000">
    <property type="entry name" value="PHOSPHOSERINE PHOSPHATASE"/>
    <property type="match status" value="1"/>
</dbReference>
<dbReference type="SFLD" id="SFLDG01140">
    <property type="entry name" value="C2.B:_Phosphomannomutase_and_P"/>
    <property type="match status" value="1"/>
</dbReference>
<dbReference type="InterPro" id="IPR023214">
    <property type="entry name" value="HAD_sf"/>
</dbReference>
<evidence type="ECO:0008006" key="3">
    <source>
        <dbReference type="Google" id="ProtNLM"/>
    </source>
</evidence>
<dbReference type="RefSeq" id="WP_207941440.1">
    <property type="nucleotide sequence ID" value="NZ_CP147251.1"/>
</dbReference>
<dbReference type="Gene3D" id="3.40.50.1000">
    <property type="entry name" value="HAD superfamily/HAD-like"/>
    <property type="match status" value="1"/>
</dbReference>
<reference evidence="1 2" key="1">
    <citation type="submission" date="2024-03" db="EMBL/GenBank/DDBJ databases">
        <title>The Genome Sequence of Enterococcus sp. DIV2402.</title>
        <authorList>
            <consortium name="The Broad Institute Genomics Platform"/>
            <consortium name="The Broad Institute Microbial Omics Core"/>
            <consortium name="The Broad Institute Genomic Center for Infectious Diseases"/>
            <person name="Earl A."/>
            <person name="Manson A."/>
            <person name="Gilmore M."/>
            <person name="Schwartman J."/>
            <person name="Shea T."/>
            <person name="Abouelleil A."/>
            <person name="Cao P."/>
            <person name="Chapman S."/>
            <person name="Cusick C."/>
            <person name="Young S."/>
            <person name="Neafsey D."/>
            <person name="Nusbaum C."/>
            <person name="Birren B."/>
        </authorList>
    </citation>
    <scope>NUCLEOTIDE SEQUENCE [LARGE SCALE GENOMIC DNA]</scope>
    <source>
        <strain evidence="1 2">DIV2402</strain>
    </source>
</reference>
<dbReference type="PANTHER" id="PTHR10000:SF25">
    <property type="entry name" value="PHOSPHATASE YKRA-RELATED"/>
    <property type="match status" value="1"/>
</dbReference>
<dbReference type="Proteomes" id="UP000664701">
    <property type="component" value="Chromosome"/>
</dbReference>
<evidence type="ECO:0000313" key="1">
    <source>
        <dbReference type="EMBL" id="WYJ76453.1"/>
    </source>
</evidence>
<dbReference type="InterPro" id="IPR000150">
    <property type="entry name" value="Cof"/>
</dbReference>
<dbReference type="SFLD" id="SFLDS00003">
    <property type="entry name" value="Haloacid_Dehalogenase"/>
    <property type="match status" value="1"/>
</dbReference>
<sequence>MIKAIFFDIDGTLISTNGTILDSTKRAIAQAQKNGILCGVSTGRGPESVERIVRELNLDMFITYNGQLVYTKDQTIYARPFEKAVVDEIVAYADRNSRQLMLGGRYHMEGSLTMRIGQSGFVRRMIRFVPRWFPIRGMKLALQRYSPNRRSNRYSKLAILNEPIYQCVMLSGEYEVEKFQQAFPHCDLQRSNPYTVDIVPKGGSKLRGIQFFLAHTGIELAEAMVFGDHWNDIEMIKGVGIGVSMGNGKEETKQAADFVTASNNEDGIEKALRHFQLI</sequence>
<organism evidence="1 2">
    <name type="scientific">Candidatus Enterococcus lowellii</name>
    <dbReference type="NCBI Taxonomy" id="2230877"/>
    <lineage>
        <taxon>Bacteria</taxon>
        <taxon>Bacillati</taxon>
        <taxon>Bacillota</taxon>
        <taxon>Bacilli</taxon>
        <taxon>Lactobacillales</taxon>
        <taxon>Enterococcaceae</taxon>
        <taxon>Enterococcus</taxon>
    </lineage>
</organism>
<dbReference type="InterPro" id="IPR036412">
    <property type="entry name" value="HAD-like_sf"/>
</dbReference>
<dbReference type="Gene3D" id="3.30.1240.10">
    <property type="match status" value="1"/>
</dbReference>